<proteinExistence type="predicted"/>
<dbReference type="Proteomes" id="UP000784294">
    <property type="component" value="Unassembled WGS sequence"/>
</dbReference>
<comment type="caution">
    <text evidence="1">The sequence shown here is derived from an EMBL/GenBank/DDBJ whole genome shotgun (WGS) entry which is preliminary data.</text>
</comment>
<reference evidence="1" key="1">
    <citation type="submission" date="2018-11" db="EMBL/GenBank/DDBJ databases">
        <authorList>
            <consortium name="Pathogen Informatics"/>
        </authorList>
    </citation>
    <scope>NUCLEOTIDE SEQUENCE</scope>
</reference>
<dbReference type="EMBL" id="CAAALY010007677">
    <property type="protein sequence ID" value="VEL09959.1"/>
    <property type="molecule type" value="Genomic_DNA"/>
</dbReference>
<protein>
    <submittedName>
        <fullName evidence="1">Uncharacterized protein</fullName>
    </submittedName>
</protein>
<dbReference type="AlphaFoldDB" id="A0A3S5A8K4"/>
<gene>
    <name evidence="1" type="ORF">PXEA_LOCUS3399</name>
</gene>
<keyword evidence="2" id="KW-1185">Reference proteome</keyword>
<name>A0A3S5A8K4_9PLAT</name>
<sequence length="235" mass="25862">MPACTRGSGVTRLYCDLVTRLADSRFSLRVRSATNTFRSTDLSRPLQFREGWIVVQADLFEFVQPPDSVSDSILHSHFCYQSDGSSPLSPCFLRTLSHRLGANGEYRCFTELTAKATCAASCSAGQLRAGPRSDSAGMALCKKTIWVCGCQFRPISASSASPGRRLLRYKSGAKLRLIRGMTSFPSVVYLPGPKYLLMTNVIVQSDDDNAQTCMSIHLARRPSLFISAKVFPSQQ</sequence>
<evidence type="ECO:0000313" key="1">
    <source>
        <dbReference type="EMBL" id="VEL09959.1"/>
    </source>
</evidence>
<accession>A0A3S5A8K4</accession>
<organism evidence="1 2">
    <name type="scientific">Protopolystoma xenopodis</name>
    <dbReference type="NCBI Taxonomy" id="117903"/>
    <lineage>
        <taxon>Eukaryota</taxon>
        <taxon>Metazoa</taxon>
        <taxon>Spiralia</taxon>
        <taxon>Lophotrochozoa</taxon>
        <taxon>Platyhelminthes</taxon>
        <taxon>Monogenea</taxon>
        <taxon>Polyopisthocotylea</taxon>
        <taxon>Polystomatidea</taxon>
        <taxon>Polystomatidae</taxon>
        <taxon>Protopolystoma</taxon>
    </lineage>
</organism>
<evidence type="ECO:0000313" key="2">
    <source>
        <dbReference type="Proteomes" id="UP000784294"/>
    </source>
</evidence>